<feature type="domain" description="Sushi" evidence="17">
    <location>
        <begin position="44"/>
        <end position="105"/>
    </location>
</feature>
<accession>A0A2Y9R376</accession>
<dbReference type="PANTHER" id="PTHR19325">
    <property type="entry name" value="COMPLEMENT COMPONENT-RELATED SUSHI DOMAIN-CONTAINING"/>
    <property type="match status" value="1"/>
</dbReference>
<feature type="domain" description="Sushi" evidence="17">
    <location>
        <begin position="170"/>
        <end position="231"/>
    </location>
</feature>
<dbReference type="RefSeq" id="XP_023586063.1">
    <property type="nucleotide sequence ID" value="XM_023730295.1"/>
</dbReference>
<evidence type="ECO:0000256" key="12">
    <source>
        <dbReference type="ARBA" id="ARBA00045541"/>
    </source>
</evidence>
<dbReference type="GeneID" id="101358829"/>
<comment type="similarity">
    <text evidence="2">Belongs to the receptors of complement activation (RCA) family.</text>
</comment>
<evidence type="ECO:0000256" key="4">
    <source>
        <dbReference type="ARBA" id="ARBA00022659"/>
    </source>
</evidence>
<protein>
    <submittedName>
        <fullName evidence="19">Complement decay-accelerating factor isoform X2</fullName>
    </submittedName>
</protein>
<dbReference type="CDD" id="cd00033">
    <property type="entry name" value="CCP"/>
    <property type="match status" value="4"/>
</dbReference>
<organism evidence="18 19">
    <name type="scientific">Trichechus manatus latirostris</name>
    <name type="common">Florida manatee</name>
    <dbReference type="NCBI Taxonomy" id="127582"/>
    <lineage>
        <taxon>Eukaryota</taxon>
        <taxon>Metazoa</taxon>
        <taxon>Chordata</taxon>
        <taxon>Craniata</taxon>
        <taxon>Vertebrata</taxon>
        <taxon>Euteleostomi</taxon>
        <taxon>Mammalia</taxon>
        <taxon>Eutheria</taxon>
        <taxon>Afrotheria</taxon>
        <taxon>Sirenia</taxon>
        <taxon>Trichechidae</taxon>
        <taxon>Trichechus</taxon>
    </lineage>
</organism>
<keyword evidence="11" id="KW-0325">Glycoprotein</keyword>
<dbReference type="PROSITE" id="PS50923">
    <property type="entry name" value="SUSHI"/>
    <property type="match status" value="4"/>
</dbReference>
<feature type="transmembrane region" description="Helical" evidence="15">
    <location>
        <begin position="333"/>
        <end position="355"/>
    </location>
</feature>
<evidence type="ECO:0000256" key="10">
    <source>
        <dbReference type="ARBA" id="ARBA00023157"/>
    </source>
</evidence>
<evidence type="ECO:0000259" key="17">
    <source>
        <dbReference type="PROSITE" id="PS50923"/>
    </source>
</evidence>
<feature type="region of interest" description="Disordered" evidence="14">
    <location>
        <begin position="288"/>
        <end position="328"/>
    </location>
</feature>
<dbReference type="GO" id="GO:0016020">
    <property type="term" value="C:membrane"/>
    <property type="evidence" value="ECO:0007669"/>
    <property type="project" value="UniProtKB-SubCell"/>
</dbReference>
<dbReference type="GO" id="GO:0045087">
    <property type="term" value="P:innate immune response"/>
    <property type="evidence" value="ECO:0007669"/>
    <property type="project" value="UniProtKB-KW"/>
</dbReference>
<evidence type="ECO:0000256" key="13">
    <source>
        <dbReference type="PROSITE-ProRule" id="PRU00302"/>
    </source>
</evidence>
<dbReference type="SUPFAM" id="SSF57535">
    <property type="entry name" value="Complement control module/SCR domain"/>
    <property type="match status" value="4"/>
</dbReference>
<comment type="caution">
    <text evidence="13">Lacks conserved residue(s) required for the propagation of feature annotation.</text>
</comment>
<gene>
    <name evidence="19" type="primary">CD55</name>
</gene>
<evidence type="ECO:0000256" key="7">
    <source>
        <dbReference type="ARBA" id="ARBA00022859"/>
    </source>
</evidence>
<evidence type="ECO:0000256" key="2">
    <source>
        <dbReference type="ARBA" id="ARBA00010908"/>
    </source>
</evidence>
<feature type="signal peptide" evidence="16">
    <location>
        <begin position="1"/>
        <end position="44"/>
    </location>
</feature>
<evidence type="ECO:0000256" key="6">
    <source>
        <dbReference type="ARBA" id="ARBA00022737"/>
    </source>
</evidence>
<dbReference type="PANTHER" id="PTHR19325:SF317">
    <property type="entry name" value="COMPLEMENT DECAY-ACCELERATING FACTOR"/>
    <property type="match status" value="1"/>
</dbReference>
<feature type="domain" description="Sushi" evidence="17">
    <location>
        <begin position="232"/>
        <end position="294"/>
    </location>
</feature>
<sequence length="356" mass="38160">MPRSLKAGSLCPRAMSLARRIAPAVLHLLGGVTLLLLCPPAVRGDCGPPPDIPNAHLPLGGLTSFPEKETVTYKCNEGFVKVPGKPDSVVCLNNKWSEVAEFCNRSCGVPTRLLFAVLKKPYSEQNYFPAGSTVEYECRLGYQKDQSLSGNVTCLQNFTWSKPAEFCEKKLCSNPGEIKNGHVNITAGVLFGSLIFFSCNTGYKLVGATFSFCSLVGDGVGWSAPLPECQEIFCPEPPKINNGKIREEQHNYVYGQSVTYECTEGFTLMGESSVQCIVKDDQGAWSGLPPNCKESPPATKVPPAAQKPTSATVPGTEVPRAPQKPTSATVPGAMILASGHICITLTVLIMMLVTIG</sequence>
<dbReference type="Proteomes" id="UP000248480">
    <property type="component" value="Unplaced"/>
</dbReference>
<dbReference type="Pfam" id="PF00084">
    <property type="entry name" value="Sushi"/>
    <property type="match status" value="4"/>
</dbReference>
<keyword evidence="8" id="KW-0180">Complement pathway</keyword>
<evidence type="ECO:0000256" key="8">
    <source>
        <dbReference type="ARBA" id="ARBA00022875"/>
    </source>
</evidence>
<keyword evidence="4 13" id="KW-0768">Sushi</keyword>
<dbReference type="AlphaFoldDB" id="A0A2Y9R376"/>
<comment type="function">
    <text evidence="12">This protein recognizes C4b and C3b fragments that condense with cell-surface hydroxyl or amino groups when nascent C4b and C3b are locally generated during C4 and c3 activation. Interaction of daf with cell-associated C4b and C3b polypeptides interferes with their ability to catalyze the conversion of C2 and factor B to enzymatically active C2a and Bb and thereby prevents the formation of C4b2a and C3bBb, the amplification convertases of the complement cascade. Inhibits complement activation by destabilizing and preventing the formation of C3 and C5 convertases, which prevents complement damage.</text>
</comment>
<evidence type="ECO:0000256" key="11">
    <source>
        <dbReference type="ARBA" id="ARBA00023180"/>
    </source>
</evidence>
<feature type="chain" id="PRO_5015948246" evidence="16">
    <location>
        <begin position="45"/>
        <end position="356"/>
    </location>
</feature>
<evidence type="ECO:0000313" key="18">
    <source>
        <dbReference type="Proteomes" id="UP000248480"/>
    </source>
</evidence>
<name>A0A2Y9R376_TRIMA</name>
<reference evidence="19" key="1">
    <citation type="submission" date="2025-08" db="UniProtKB">
        <authorList>
            <consortium name="RefSeq"/>
        </authorList>
    </citation>
    <scope>IDENTIFICATION</scope>
</reference>
<keyword evidence="10" id="KW-1015">Disulfide bond</keyword>
<keyword evidence="3" id="KW-0399">Innate immunity</keyword>
<proteinExistence type="inferred from homology"/>
<evidence type="ECO:0000256" key="9">
    <source>
        <dbReference type="ARBA" id="ARBA00023136"/>
    </source>
</evidence>
<dbReference type="InterPro" id="IPR000436">
    <property type="entry name" value="Sushi_SCR_CCP_dom"/>
</dbReference>
<keyword evidence="5 16" id="KW-0732">Signal</keyword>
<keyword evidence="15" id="KW-1133">Transmembrane helix</keyword>
<keyword evidence="18" id="KW-1185">Reference proteome</keyword>
<dbReference type="SMART" id="SM00032">
    <property type="entry name" value="CCP"/>
    <property type="match status" value="4"/>
</dbReference>
<keyword evidence="15" id="KW-0812">Transmembrane</keyword>
<dbReference type="Gene3D" id="2.10.70.10">
    <property type="entry name" value="Complement Module, domain 1"/>
    <property type="match status" value="4"/>
</dbReference>
<dbReference type="GO" id="GO:0006958">
    <property type="term" value="P:complement activation, classical pathway"/>
    <property type="evidence" value="ECO:0007669"/>
    <property type="project" value="UniProtKB-KW"/>
</dbReference>
<feature type="domain" description="Sushi" evidence="17">
    <location>
        <begin position="116"/>
        <end position="169"/>
    </location>
</feature>
<evidence type="ECO:0000256" key="14">
    <source>
        <dbReference type="SAM" id="MobiDB-lite"/>
    </source>
</evidence>
<evidence type="ECO:0000256" key="3">
    <source>
        <dbReference type="ARBA" id="ARBA00022588"/>
    </source>
</evidence>
<evidence type="ECO:0000313" key="19">
    <source>
        <dbReference type="RefSeq" id="XP_023586063.1"/>
    </source>
</evidence>
<dbReference type="FunFam" id="2.10.70.10:FF:000014">
    <property type="entry name" value="Membrane cofactor protein"/>
    <property type="match status" value="1"/>
</dbReference>
<keyword evidence="7" id="KW-0391">Immunity</keyword>
<evidence type="ECO:0000256" key="5">
    <source>
        <dbReference type="ARBA" id="ARBA00022729"/>
    </source>
</evidence>
<evidence type="ECO:0000256" key="15">
    <source>
        <dbReference type="SAM" id="Phobius"/>
    </source>
</evidence>
<dbReference type="InterPro" id="IPR050350">
    <property type="entry name" value="Compl-Cell_Adhes-Reg"/>
</dbReference>
<dbReference type="CTD" id="1604"/>
<keyword evidence="6" id="KW-0677">Repeat</keyword>
<dbReference type="FunFam" id="2.10.70.10:FF:000055">
    <property type="entry name" value="Complement decay-accelerating factor, GPI-anchored"/>
    <property type="match status" value="1"/>
</dbReference>
<keyword evidence="9 15" id="KW-0472">Membrane</keyword>
<evidence type="ECO:0000256" key="16">
    <source>
        <dbReference type="SAM" id="SignalP"/>
    </source>
</evidence>
<comment type="subcellular location">
    <subcellularLocation>
        <location evidence="1">Membrane</location>
    </subcellularLocation>
</comment>
<dbReference type="InterPro" id="IPR035976">
    <property type="entry name" value="Sushi/SCR/CCP_sf"/>
</dbReference>
<evidence type="ECO:0000256" key="1">
    <source>
        <dbReference type="ARBA" id="ARBA00004370"/>
    </source>
</evidence>